<dbReference type="PANTHER" id="PTHR22916">
    <property type="entry name" value="GLYCOSYLTRANSFERASE"/>
    <property type="match status" value="1"/>
</dbReference>
<dbReference type="InterPro" id="IPR001173">
    <property type="entry name" value="Glyco_trans_2-like"/>
</dbReference>
<evidence type="ECO:0000256" key="2">
    <source>
        <dbReference type="ARBA" id="ARBA00022679"/>
    </source>
</evidence>
<evidence type="ECO:0000313" key="4">
    <source>
        <dbReference type="EMBL" id="MBY4796985.1"/>
    </source>
</evidence>
<dbReference type="CDD" id="cd00761">
    <property type="entry name" value="Glyco_tranf_GTA_type"/>
    <property type="match status" value="1"/>
</dbReference>
<dbReference type="Proteomes" id="UP000700908">
    <property type="component" value="Unassembled WGS sequence"/>
</dbReference>
<evidence type="ECO:0000256" key="1">
    <source>
        <dbReference type="ARBA" id="ARBA00022676"/>
    </source>
</evidence>
<organism evidence="4 5">
    <name type="scientific">Collinsella ureilytica</name>
    <dbReference type="NCBI Taxonomy" id="2869515"/>
    <lineage>
        <taxon>Bacteria</taxon>
        <taxon>Bacillati</taxon>
        <taxon>Actinomycetota</taxon>
        <taxon>Coriobacteriia</taxon>
        <taxon>Coriobacteriales</taxon>
        <taxon>Coriobacteriaceae</taxon>
        <taxon>Collinsella</taxon>
    </lineage>
</organism>
<feature type="domain" description="Glycosyltransferase 2-like" evidence="3">
    <location>
        <begin position="5"/>
        <end position="151"/>
    </location>
</feature>
<dbReference type="Gene3D" id="3.90.550.10">
    <property type="entry name" value="Spore Coat Polysaccharide Biosynthesis Protein SpsA, Chain A"/>
    <property type="match status" value="1"/>
</dbReference>
<name>A0ABS7MKR7_9ACTN</name>
<dbReference type="Pfam" id="PF00535">
    <property type="entry name" value="Glycos_transf_2"/>
    <property type="match status" value="1"/>
</dbReference>
<evidence type="ECO:0000259" key="3">
    <source>
        <dbReference type="Pfam" id="PF00535"/>
    </source>
</evidence>
<dbReference type="RefSeq" id="WP_222198695.1">
    <property type="nucleotide sequence ID" value="NZ_JAIMFO010000004.1"/>
</dbReference>
<keyword evidence="1 4" id="KW-0328">Glycosyltransferase</keyword>
<dbReference type="PANTHER" id="PTHR22916:SF51">
    <property type="entry name" value="GLYCOSYLTRANSFERASE EPSH-RELATED"/>
    <property type="match status" value="1"/>
</dbReference>
<dbReference type="GO" id="GO:0016757">
    <property type="term" value="F:glycosyltransferase activity"/>
    <property type="evidence" value="ECO:0007669"/>
    <property type="project" value="UniProtKB-KW"/>
</dbReference>
<keyword evidence="5" id="KW-1185">Reference proteome</keyword>
<comment type="caution">
    <text evidence="4">The sequence shown here is derived from an EMBL/GenBank/DDBJ whole genome shotgun (WGS) entry which is preliminary data.</text>
</comment>
<evidence type="ECO:0000313" key="5">
    <source>
        <dbReference type="Proteomes" id="UP000700908"/>
    </source>
</evidence>
<proteinExistence type="predicted"/>
<protein>
    <submittedName>
        <fullName evidence="4">Glycosyltransferase</fullName>
        <ecNumber evidence="4">2.4.-.-</ecNumber>
    </submittedName>
</protein>
<dbReference type="SUPFAM" id="SSF53448">
    <property type="entry name" value="Nucleotide-diphospho-sugar transferases"/>
    <property type="match status" value="1"/>
</dbReference>
<accession>A0ABS7MKR7</accession>
<reference evidence="4 5" key="1">
    <citation type="submission" date="2021-08" db="EMBL/GenBank/DDBJ databases">
        <title>Collinsella faecalis sp. nov. isolated from swine faeces.</title>
        <authorList>
            <person name="Oh B.S."/>
            <person name="Lee J.H."/>
        </authorList>
    </citation>
    <scope>NUCLEOTIDE SEQUENCE [LARGE SCALE GENOMIC DNA]</scope>
    <source>
        <strain evidence="4 5">AGMB00827</strain>
    </source>
</reference>
<sequence>MPTVSIIVPVYNVERYLPMCLDSIRAQRFQDIEIVCVNDGSRDRSRLILELYRKVDPRVKIVDKENGGLSSARNAGMRAATGDIICFVDSDDLIVPTFAGRIVEAFAEAEADVVTFGGEAIPVSTSDAWLEQTLSPRDKVYAKFTPDIFFDEACEPFVWRTALRRSFLEKSGIRFDEDLRFGEDKLFHYALYPRSSKTVFIHDKLYLYRVSRAGSLMASRRDDRLMKLYDHVRIVEKISQDWYEAGFIKRYGSELLELMSEFVLIDIMRAPVGDRTILANYLDAVWRTYFTPQQLEKLVAHRLYGSMARAILSDRRRAFGIKRKLVFYMNTLKGSPRFFMRRVGSRALSVPPLSLMKKLASHVFPLSAYRTKQLLGKGETHLEDEQTLVESLALLELELRARTRMEEDAKSAPGA</sequence>
<dbReference type="EMBL" id="JAIMFO010000004">
    <property type="protein sequence ID" value="MBY4796985.1"/>
    <property type="molecule type" value="Genomic_DNA"/>
</dbReference>
<keyword evidence="2 4" id="KW-0808">Transferase</keyword>
<gene>
    <name evidence="4" type="ORF">K6V98_01205</name>
</gene>
<dbReference type="InterPro" id="IPR029044">
    <property type="entry name" value="Nucleotide-diphossugar_trans"/>
</dbReference>
<dbReference type="EC" id="2.4.-.-" evidence="4"/>